<organism evidence="2 3">
    <name type="scientific">Cannabis sativa</name>
    <name type="common">Hemp</name>
    <name type="synonym">Marijuana</name>
    <dbReference type="NCBI Taxonomy" id="3483"/>
    <lineage>
        <taxon>Eukaryota</taxon>
        <taxon>Viridiplantae</taxon>
        <taxon>Streptophyta</taxon>
        <taxon>Embryophyta</taxon>
        <taxon>Tracheophyta</taxon>
        <taxon>Spermatophyta</taxon>
        <taxon>Magnoliopsida</taxon>
        <taxon>eudicotyledons</taxon>
        <taxon>Gunneridae</taxon>
        <taxon>Pentapetalae</taxon>
        <taxon>rosids</taxon>
        <taxon>fabids</taxon>
        <taxon>Rosales</taxon>
        <taxon>Cannabaceae</taxon>
        <taxon>Cannabis</taxon>
    </lineage>
</organism>
<evidence type="ECO:0000259" key="1">
    <source>
        <dbReference type="Pfam" id="PF14111"/>
    </source>
</evidence>
<keyword evidence="3" id="KW-1185">Reference proteome</keyword>
<name>A0A7J6H3I5_CANSA</name>
<dbReference type="InterPro" id="IPR025558">
    <property type="entry name" value="DUF4283"/>
</dbReference>
<sequence>MVFIFNEWDLYCKPGEKIQGKVMLFPNQDNSVVKNIKSKLTKDQLDNALHREVYQKNEKEMWFKFGDENFIFSLAEFILSVTVSAVEHRFMQGRNERQRKNETPIILGPVQLPMLHRLVAGAGFMYSDFNIYSKKVPLEILNIIAVDVYGSFPWDEDEWEVNEEGRATVENLCAIGRLITNRSMSRSLLRTILGRVWGISKKNWGIEIKLTTKESMFLVFSFKSTQDLNRILTKNPWFLNNGTLVLERMNKFSLDWESELTRFLISGRILHLPTRSITQRNMECLAN</sequence>
<dbReference type="EMBL" id="JAATIQ010000066">
    <property type="protein sequence ID" value="KAF4389836.1"/>
    <property type="molecule type" value="Genomic_DNA"/>
</dbReference>
<dbReference type="AlphaFoldDB" id="A0A7J6H3I5"/>
<evidence type="ECO:0000313" key="3">
    <source>
        <dbReference type="Proteomes" id="UP000583929"/>
    </source>
</evidence>
<protein>
    <recommendedName>
        <fullName evidence="1">DUF4283 domain-containing protein</fullName>
    </recommendedName>
</protein>
<comment type="caution">
    <text evidence="2">The sequence shown here is derived from an EMBL/GenBank/DDBJ whole genome shotgun (WGS) entry which is preliminary data.</text>
</comment>
<dbReference type="Proteomes" id="UP000583929">
    <property type="component" value="Unassembled WGS sequence"/>
</dbReference>
<accession>A0A7J6H3I5</accession>
<evidence type="ECO:0000313" key="2">
    <source>
        <dbReference type="EMBL" id="KAF4389836.1"/>
    </source>
</evidence>
<proteinExistence type="predicted"/>
<dbReference type="Pfam" id="PF14111">
    <property type="entry name" value="DUF4283"/>
    <property type="match status" value="1"/>
</dbReference>
<feature type="domain" description="DUF4283" evidence="1">
    <location>
        <begin position="172"/>
        <end position="251"/>
    </location>
</feature>
<reference evidence="2 3" key="1">
    <citation type="journal article" date="2020" name="bioRxiv">
        <title>Sequence and annotation of 42 cannabis genomes reveals extensive copy number variation in cannabinoid synthesis and pathogen resistance genes.</title>
        <authorList>
            <person name="Mckernan K.J."/>
            <person name="Helbert Y."/>
            <person name="Kane L.T."/>
            <person name="Ebling H."/>
            <person name="Zhang L."/>
            <person name="Liu B."/>
            <person name="Eaton Z."/>
            <person name="Mclaughlin S."/>
            <person name="Kingan S."/>
            <person name="Baybayan P."/>
            <person name="Concepcion G."/>
            <person name="Jordan M."/>
            <person name="Riva A."/>
            <person name="Barbazuk W."/>
            <person name="Harkins T."/>
        </authorList>
    </citation>
    <scope>NUCLEOTIDE SEQUENCE [LARGE SCALE GENOMIC DNA]</scope>
    <source>
        <strain evidence="3">cv. Jamaican Lion 4</strain>
        <tissue evidence="2">Leaf</tissue>
    </source>
</reference>
<gene>
    <name evidence="2" type="ORF">G4B88_024117</name>
</gene>